<keyword evidence="6 9" id="KW-0012">Acyltransferase</keyword>
<feature type="domain" description="Lipoyl-binding" evidence="10">
    <location>
        <begin position="2"/>
        <end position="75"/>
    </location>
</feature>
<evidence type="ECO:0000256" key="9">
    <source>
        <dbReference type="RuleBase" id="RU003423"/>
    </source>
</evidence>
<comment type="catalytic activity">
    <reaction evidence="8">
        <text>N(6)-[(R)-dihydrolipoyl]-L-lysyl-[protein] + acetyl-CoA = N(6)-[(R)-S(8)-acetyldihydrolipoyl]-L-lysyl-[protein] + CoA</text>
        <dbReference type="Rhea" id="RHEA:17017"/>
        <dbReference type="Rhea" id="RHEA-COMP:10475"/>
        <dbReference type="Rhea" id="RHEA-COMP:10478"/>
        <dbReference type="ChEBI" id="CHEBI:57287"/>
        <dbReference type="ChEBI" id="CHEBI:57288"/>
        <dbReference type="ChEBI" id="CHEBI:83100"/>
        <dbReference type="ChEBI" id="CHEBI:83111"/>
        <dbReference type="EC" id="2.3.1.12"/>
    </reaction>
</comment>
<dbReference type="InterPro" id="IPR000089">
    <property type="entry name" value="Biotin_lipoyl"/>
</dbReference>
<keyword evidence="13" id="KW-1185">Reference proteome</keyword>
<keyword evidence="12" id="KW-0670">Pyruvate</keyword>
<dbReference type="Gene3D" id="2.40.50.100">
    <property type="match status" value="2"/>
</dbReference>
<dbReference type="CDD" id="cd06849">
    <property type="entry name" value="lipoyl_domain"/>
    <property type="match status" value="2"/>
</dbReference>
<dbReference type="PANTHER" id="PTHR43178:SF2">
    <property type="entry name" value="DIHYDROLIPOYLLYSINE-RESIDUE ACETYLTRANSFERASE COMPONENT OF PYRUVATE DEHYDROGENASE COMPLEX"/>
    <property type="match status" value="1"/>
</dbReference>
<comment type="function">
    <text evidence="7">The pyruvate dehydrogenase complex catalyzes the overall conversion of pyruvate to acetyl-CoA and CO(2). It contains multiple copies of three enzymatic components: pyruvate dehydrogenase (E1), dihydrolipoamide acetyltransferase (E2) and lipoamide dehydrogenase (E3).</text>
</comment>
<comment type="similarity">
    <text evidence="2 9">Belongs to the 2-oxoacid dehydrogenase family.</text>
</comment>
<dbReference type="InterPro" id="IPR023213">
    <property type="entry name" value="CAT-like_dom_sf"/>
</dbReference>
<gene>
    <name evidence="12" type="primary">aceF</name>
    <name evidence="12" type="ORF">C3B55_00195</name>
</gene>
<organism evidence="12 13">
    <name type="scientific">Candidatus Pseudomonas adelgestsugas</name>
    <dbReference type="NCBI Taxonomy" id="1302376"/>
    <lineage>
        <taxon>Bacteria</taxon>
        <taxon>Pseudomonadati</taxon>
        <taxon>Pseudomonadota</taxon>
        <taxon>Gammaproteobacteria</taxon>
        <taxon>Pseudomonadales</taxon>
        <taxon>Pseudomonadaceae</taxon>
        <taxon>Pseudomonas</taxon>
    </lineage>
</organism>
<dbReference type="Pfam" id="PF02817">
    <property type="entry name" value="E3_binding"/>
    <property type="match status" value="1"/>
</dbReference>
<dbReference type="InterPro" id="IPR011053">
    <property type="entry name" value="Single_hybrid_motif"/>
</dbReference>
<comment type="subunit">
    <text evidence="3">Forms a 24-polypeptide structural core with octahedral symmetry.</text>
</comment>
<name>A0ABX5R7U8_9PSED</name>
<dbReference type="SUPFAM" id="SSF52777">
    <property type="entry name" value="CoA-dependent acyltransferases"/>
    <property type="match status" value="1"/>
</dbReference>
<reference evidence="12 13" key="1">
    <citation type="journal article" date="2018" name="Genome Biol. Evol.">
        <title>Partnering With a Pest: Genomes of Hemlock Woolly Adelgid Symbionts Reveal Atypical Nutritional Provisioning Patterns in Dual-Obligate Bacteria.</title>
        <authorList>
            <person name="Weglarz K.M."/>
            <person name="Havill N.P."/>
            <person name="Burke G.R."/>
            <person name="von Dohlen C.D."/>
        </authorList>
    </citation>
    <scope>NUCLEOTIDE SEQUENCE [LARGE SCALE GENOMIC DNA]</scope>
    <source>
        <strain evidence="12 13">HWA_ENA</strain>
    </source>
</reference>
<evidence type="ECO:0000256" key="7">
    <source>
        <dbReference type="ARBA" id="ARBA00025211"/>
    </source>
</evidence>
<feature type="domain" description="Lipoyl-binding" evidence="10">
    <location>
        <begin position="96"/>
        <end position="170"/>
    </location>
</feature>
<dbReference type="Gene3D" id="4.10.320.10">
    <property type="entry name" value="E3-binding domain"/>
    <property type="match status" value="1"/>
</dbReference>
<dbReference type="Gene3D" id="3.30.559.10">
    <property type="entry name" value="Chloramphenicol acetyltransferase-like domain"/>
    <property type="match status" value="1"/>
</dbReference>
<sequence>MSELIRVPNFGNNKGRVIELLVKEGDTIQIDQSILILESNKTNIEIPALKAGLIKNLKVKPGDWLQEGDELLELETVDVVAAPASTAKKPITITNFQDILVPDIGSSNKAKIIELLVTTGDIVEVDQSLITLECDKASMEIPSPATGVVESIAVKLTDEVSAGDFILKLKTQDAVMAPAAKAATLSVTKVHAGPAVRKLARELGVELHSVSPTGPHGRVLKEDVQVYVKAMTQKATKNISANAANGGINIPSIPIAHLSCFGETEETPMTRLMQIGGPSLHRNWLNIPHVTQFDQADITDLKAFCVAQKAAAQQAGVRLTLLPMLIKACAHLLKELPDFNSSLASSGKAIIRKKYVHIGFAVDTQDGLLVPVIRSVDQKSLLKLAAEASALTTKARDKKLTADDMRGACFTVSNLGHISGTGFTPIVNAPEVAILGISKAIIQPIWDGTAFQPKLMLPLSLSYDHRVINGAAAAHFTRRLSELLNDIRTLLL</sequence>
<dbReference type="RefSeq" id="WP_129210633.1">
    <property type="nucleotide sequence ID" value="NZ_CP026512.1"/>
</dbReference>
<evidence type="ECO:0000256" key="5">
    <source>
        <dbReference type="ARBA" id="ARBA00022823"/>
    </source>
</evidence>
<dbReference type="Pfam" id="PF00364">
    <property type="entry name" value="Biotin_lipoyl"/>
    <property type="match status" value="2"/>
</dbReference>
<feature type="domain" description="Peripheral subunit-binding (PSBD)" evidence="11">
    <location>
        <begin position="191"/>
        <end position="228"/>
    </location>
</feature>
<comment type="cofactor">
    <cofactor evidence="1 9">
        <name>(R)-lipoate</name>
        <dbReference type="ChEBI" id="CHEBI:83088"/>
    </cofactor>
</comment>
<dbReference type="SUPFAM" id="SSF51230">
    <property type="entry name" value="Single hybrid motif"/>
    <property type="match status" value="2"/>
</dbReference>
<evidence type="ECO:0000313" key="13">
    <source>
        <dbReference type="Proteomes" id="UP000288953"/>
    </source>
</evidence>
<evidence type="ECO:0000256" key="2">
    <source>
        <dbReference type="ARBA" id="ARBA00007317"/>
    </source>
</evidence>
<evidence type="ECO:0000259" key="10">
    <source>
        <dbReference type="PROSITE" id="PS50968"/>
    </source>
</evidence>
<dbReference type="InterPro" id="IPR001078">
    <property type="entry name" value="2-oxoacid_DH_actylTfrase"/>
</dbReference>
<evidence type="ECO:0000256" key="8">
    <source>
        <dbReference type="ARBA" id="ARBA00048370"/>
    </source>
</evidence>
<keyword evidence="4 9" id="KW-0808">Transferase</keyword>
<evidence type="ECO:0000256" key="3">
    <source>
        <dbReference type="ARBA" id="ARBA00011484"/>
    </source>
</evidence>
<dbReference type="InterPro" id="IPR003016">
    <property type="entry name" value="2-oxoA_DH_lipoyl-BS"/>
</dbReference>
<dbReference type="EC" id="2.3.1.-" evidence="9"/>
<dbReference type="EMBL" id="CP026512">
    <property type="protein sequence ID" value="QAX81559.1"/>
    <property type="molecule type" value="Genomic_DNA"/>
</dbReference>
<dbReference type="GO" id="GO:0004742">
    <property type="term" value="F:dihydrolipoyllysine-residue acetyltransferase activity"/>
    <property type="evidence" value="ECO:0007669"/>
    <property type="project" value="UniProtKB-EC"/>
</dbReference>
<dbReference type="SUPFAM" id="SSF47005">
    <property type="entry name" value="Peripheral subunit-binding domain of 2-oxo acid dehydrogenase complex"/>
    <property type="match status" value="1"/>
</dbReference>
<dbReference type="PROSITE" id="PS51826">
    <property type="entry name" value="PSBD"/>
    <property type="match status" value="1"/>
</dbReference>
<dbReference type="PANTHER" id="PTHR43178">
    <property type="entry name" value="DIHYDROLIPOAMIDE ACETYLTRANSFERASE COMPONENT OF PYRUVATE DEHYDROGENASE COMPLEX"/>
    <property type="match status" value="1"/>
</dbReference>
<evidence type="ECO:0000259" key="11">
    <source>
        <dbReference type="PROSITE" id="PS51826"/>
    </source>
</evidence>
<dbReference type="InterPro" id="IPR036625">
    <property type="entry name" value="E3-bd_dom_sf"/>
</dbReference>
<keyword evidence="5 9" id="KW-0450">Lipoyl</keyword>
<protein>
    <recommendedName>
        <fullName evidence="9">Dihydrolipoamide acetyltransferase component of pyruvate dehydrogenase complex</fullName>
        <ecNumber evidence="9">2.3.1.-</ecNumber>
    </recommendedName>
</protein>
<evidence type="ECO:0000256" key="1">
    <source>
        <dbReference type="ARBA" id="ARBA00001938"/>
    </source>
</evidence>
<dbReference type="Pfam" id="PF00198">
    <property type="entry name" value="2-oxoacid_dh"/>
    <property type="match status" value="1"/>
</dbReference>
<dbReference type="PROSITE" id="PS00189">
    <property type="entry name" value="LIPOYL"/>
    <property type="match status" value="1"/>
</dbReference>
<dbReference type="InterPro" id="IPR004167">
    <property type="entry name" value="PSBD"/>
</dbReference>
<dbReference type="PROSITE" id="PS50968">
    <property type="entry name" value="BIOTINYL_LIPOYL"/>
    <property type="match status" value="2"/>
</dbReference>
<dbReference type="Proteomes" id="UP000288953">
    <property type="component" value="Chromosome"/>
</dbReference>
<evidence type="ECO:0000256" key="4">
    <source>
        <dbReference type="ARBA" id="ARBA00022679"/>
    </source>
</evidence>
<evidence type="ECO:0000256" key="6">
    <source>
        <dbReference type="ARBA" id="ARBA00023315"/>
    </source>
</evidence>
<accession>A0ABX5R7U8</accession>
<evidence type="ECO:0000313" key="12">
    <source>
        <dbReference type="EMBL" id="QAX81559.1"/>
    </source>
</evidence>
<proteinExistence type="inferred from homology"/>
<dbReference type="InterPro" id="IPR050743">
    <property type="entry name" value="2-oxoacid_DH_E2_comp"/>
</dbReference>